<dbReference type="RefSeq" id="WP_231329483.1">
    <property type="nucleotide sequence ID" value="NZ_CP059572.1"/>
</dbReference>
<evidence type="ECO:0000313" key="2">
    <source>
        <dbReference type="EMBL" id="QXJ23810.1"/>
    </source>
</evidence>
<name>A0ABX8QYG2_9ACTN</name>
<evidence type="ECO:0000313" key="3">
    <source>
        <dbReference type="Proteomes" id="UP001049518"/>
    </source>
</evidence>
<dbReference type="EMBL" id="CP059572">
    <property type="protein sequence ID" value="QXJ23810.1"/>
    <property type="molecule type" value="Genomic_DNA"/>
</dbReference>
<dbReference type="Proteomes" id="UP001049518">
    <property type="component" value="Chromosome"/>
</dbReference>
<sequence length="58" mass="6781">MNWFRRDMWDDQPDDRPAAEEKAQGDEHLLEIAQQLAYELVQDGNRAAERHVKAAPTF</sequence>
<reference evidence="2" key="1">
    <citation type="submission" date="2020-07" db="EMBL/GenBank/DDBJ databases">
        <authorList>
            <person name="Tarantini F.S."/>
            <person name="Hong K.W."/>
            <person name="Chan K.G."/>
        </authorList>
    </citation>
    <scope>NUCLEOTIDE SEQUENCE</scope>
    <source>
        <strain evidence="2">32-07</strain>
    </source>
</reference>
<protein>
    <submittedName>
        <fullName evidence="2">Uncharacterized protein</fullName>
    </submittedName>
</protein>
<accession>A0ABX8QYG2</accession>
<evidence type="ECO:0000256" key="1">
    <source>
        <dbReference type="SAM" id="MobiDB-lite"/>
    </source>
</evidence>
<feature type="region of interest" description="Disordered" evidence="1">
    <location>
        <begin position="1"/>
        <end position="25"/>
    </location>
</feature>
<proteinExistence type="predicted"/>
<organism evidence="2 3">
    <name type="scientific">Actinomadura graeca</name>
    <dbReference type="NCBI Taxonomy" id="2750812"/>
    <lineage>
        <taxon>Bacteria</taxon>
        <taxon>Bacillati</taxon>
        <taxon>Actinomycetota</taxon>
        <taxon>Actinomycetes</taxon>
        <taxon>Streptosporangiales</taxon>
        <taxon>Thermomonosporaceae</taxon>
        <taxon>Actinomadura</taxon>
    </lineage>
</organism>
<keyword evidence="3" id="KW-1185">Reference proteome</keyword>
<gene>
    <name evidence="2" type="ORF">AGRA3207_005016</name>
</gene>